<dbReference type="GeneID" id="71928972"/>
<accession>A0A8U0A1A9</accession>
<dbReference type="Proteomes" id="UP000831768">
    <property type="component" value="Chromosome"/>
</dbReference>
<evidence type="ECO:0000313" key="1">
    <source>
        <dbReference type="EMBL" id="UPM42852.1"/>
    </source>
</evidence>
<gene>
    <name evidence="1" type="ORF">MW046_12955</name>
</gene>
<reference evidence="1" key="1">
    <citation type="submission" date="2022-04" db="EMBL/GenBank/DDBJ databases">
        <title>Halocatena sp. nov., isolated from a salt lake.</title>
        <authorList>
            <person name="Cui H.-L."/>
        </authorList>
    </citation>
    <scope>NUCLEOTIDE SEQUENCE</scope>
    <source>
        <strain evidence="1">AD-1</strain>
    </source>
</reference>
<dbReference type="EMBL" id="CP096019">
    <property type="protein sequence ID" value="UPM42852.1"/>
    <property type="molecule type" value="Genomic_DNA"/>
</dbReference>
<keyword evidence="2" id="KW-1185">Reference proteome</keyword>
<sequence>MIRSDVPYVYDRFDDTEISDAPAAVSETTTGPGHETVITDGVAMSFRSYQRRKRNNHMTFE</sequence>
<dbReference type="AlphaFoldDB" id="A0A8U0A1A9"/>
<evidence type="ECO:0000313" key="2">
    <source>
        <dbReference type="Proteomes" id="UP000831768"/>
    </source>
</evidence>
<proteinExistence type="predicted"/>
<dbReference type="RefSeq" id="WP_247993523.1">
    <property type="nucleotide sequence ID" value="NZ_CP096019.1"/>
</dbReference>
<protein>
    <submittedName>
        <fullName evidence="1">Uncharacterized protein</fullName>
    </submittedName>
</protein>
<organism evidence="1 2">
    <name type="scientific">Halocatena salina</name>
    <dbReference type="NCBI Taxonomy" id="2934340"/>
    <lineage>
        <taxon>Archaea</taxon>
        <taxon>Methanobacteriati</taxon>
        <taxon>Methanobacteriota</taxon>
        <taxon>Stenosarchaea group</taxon>
        <taxon>Halobacteria</taxon>
        <taxon>Halobacteriales</taxon>
        <taxon>Natronomonadaceae</taxon>
        <taxon>Halocatena</taxon>
    </lineage>
</organism>
<dbReference type="KEGG" id="haad:MW046_12955"/>
<name>A0A8U0A1A9_9EURY</name>